<accession>A0A2I0XF84</accession>
<reference evidence="1 2" key="2">
    <citation type="journal article" date="2017" name="Nature">
        <title>The Apostasia genome and the evolution of orchids.</title>
        <authorList>
            <person name="Zhang G.Q."/>
            <person name="Liu K.W."/>
            <person name="Li Z."/>
            <person name="Lohaus R."/>
            <person name="Hsiao Y.Y."/>
            <person name="Niu S.C."/>
            <person name="Wang J.Y."/>
            <person name="Lin Y.C."/>
            <person name="Xu Q."/>
            <person name="Chen L.J."/>
            <person name="Yoshida K."/>
            <person name="Fujiwara S."/>
            <person name="Wang Z.W."/>
            <person name="Zhang Y.Q."/>
            <person name="Mitsuda N."/>
            <person name="Wang M."/>
            <person name="Liu G.H."/>
            <person name="Pecoraro L."/>
            <person name="Huang H.X."/>
            <person name="Xiao X.J."/>
            <person name="Lin M."/>
            <person name="Wu X.Y."/>
            <person name="Wu W.L."/>
            <person name="Chen Y.Y."/>
            <person name="Chang S.B."/>
            <person name="Sakamoto S."/>
            <person name="Ohme-Takagi M."/>
            <person name="Yagi M."/>
            <person name="Zeng S.J."/>
            <person name="Shen C.Y."/>
            <person name="Yeh C.M."/>
            <person name="Luo Y.B."/>
            <person name="Tsai W.C."/>
            <person name="Van de Peer Y."/>
            <person name="Liu Z.J."/>
        </authorList>
    </citation>
    <scope>NUCLEOTIDE SEQUENCE [LARGE SCALE GENOMIC DNA]</scope>
    <source>
        <tissue evidence="1">The whole plant</tissue>
    </source>
</reference>
<keyword evidence="2" id="KW-1185">Reference proteome</keyword>
<evidence type="ECO:0000313" key="1">
    <source>
        <dbReference type="EMBL" id="PKU86560.1"/>
    </source>
</evidence>
<dbReference type="Proteomes" id="UP000233837">
    <property type="component" value="Unassembled WGS sequence"/>
</dbReference>
<gene>
    <name evidence="1" type="ORF">MA16_Dca023709</name>
</gene>
<name>A0A2I0XF84_9ASPA</name>
<proteinExistence type="predicted"/>
<dbReference type="AlphaFoldDB" id="A0A2I0XF84"/>
<evidence type="ECO:0000313" key="2">
    <source>
        <dbReference type="Proteomes" id="UP000233837"/>
    </source>
</evidence>
<sequence>MQIVDQVSPIRPVLGQQGSVSLPVLKKKNRREPKDSPAHLLAPKVLKFSDAKAGVIKRKNKKARNSKECHSNEMTLIGPLQKLTGIRRSKNLKNEVASSSIEKFVNVVDKSIISKIKEVDLADQWQGVFSEVFCGGDASPLVDNV</sequence>
<organism evidence="1 2">
    <name type="scientific">Dendrobium catenatum</name>
    <dbReference type="NCBI Taxonomy" id="906689"/>
    <lineage>
        <taxon>Eukaryota</taxon>
        <taxon>Viridiplantae</taxon>
        <taxon>Streptophyta</taxon>
        <taxon>Embryophyta</taxon>
        <taxon>Tracheophyta</taxon>
        <taxon>Spermatophyta</taxon>
        <taxon>Magnoliopsida</taxon>
        <taxon>Liliopsida</taxon>
        <taxon>Asparagales</taxon>
        <taxon>Orchidaceae</taxon>
        <taxon>Epidendroideae</taxon>
        <taxon>Malaxideae</taxon>
        <taxon>Dendrobiinae</taxon>
        <taxon>Dendrobium</taxon>
    </lineage>
</organism>
<dbReference type="EMBL" id="KZ501940">
    <property type="protein sequence ID" value="PKU86560.1"/>
    <property type="molecule type" value="Genomic_DNA"/>
</dbReference>
<reference evidence="1 2" key="1">
    <citation type="journal article" date="2016" name="Sci. Rep.">
        <title>The Dendrobium catenatum Lindl. genome sequence provides insights into polysaccharide synthase, floral development and adaptive evolution.</title>
        <authorList>
            <person name="Zhang G.Q."/>
            <person name="Xu Q."/>
            <person name="Bian C."/>
            <person name="Tsai W.C."/>
            <person name="Yeh C.M."/>
            <person name="Liu K.W."/>
            <person name="Yoshida K."/>
            <person name="Zhang L.S."/>
            <person name="Chang S.B."/>
            <person name="Chen F."/>
            <person name="Shi Y."/>
            <person name="Su Y.Y."/>
            <person name="Zhang Y.Q."/>
            <person name="Chen L.J."/>
            <person name="Yin Y."/>
            <person name="Lin M."/>
            <person name="Huang H."/>
            <person name="Deng H."/>
            <person name="Wang Z.W."/>
            <person name="Zhu S.L."/>
            <person name="Zhao X."/>
            <person name="Deng C."/>
            <person name="Niu S.C."/>
            <person name="Huang J."/>
            <person name="Wang M."/>
            <person name="Liu G.H."/>
            <person name="Yang H.J."/>
            <person name="Xiao X.J."/>
            <person name="Hsiao Y.Y."/>
            <person name="Wu W.L."/>
            <person name="Chen Y.Y."/>
            <person name="Mitsuda N."/>
            <person name="Ohme-Takagi M."/>
            <person name="Luo Y.B."/>
            <person name="Van de Peer Y."/>
            <person name="Liu Z.J."/>
        </authorList>
    </citation>
    <scope>NUCLEOTIDE SEQUENCE [LARGE SCALE GENOMIC DNA]</scope>
    <source>
        <tissue evidence="1">The whole plant</tissue>
    </source>
</reference>
<protein>
    <submittedName>
        <fullName evidence="1">Uncharacterized protein</fullName>
    </submittedName>
</protein>